<evidence type="ECO:0000256" key="1">
    <source>
        <dbReference type="SAM" id="Phobius"/>
    </source>
</evidence>
<sequence length="347" mass="38685">MRKVGYYVLLIVFLMIIIPVIVLNGVGPGIELPKIIHKITEKVPKEVEYNDKNGGPKIKLYNKAEDKIIELYLEDYLRGVVAAETPASFELEALKAQAIAARTFAVAHMNVYGGNGCARHNGADVCSEVHCQAWMSKQERMKSWDGENAEKYWKKISDAVDSTRGMVITYEGKLAKDIKYHASSGGKTENSVSVFGYESPYLVSVDSPYEKGNSRFTSVVTLKKQDFINRLKESNPSLKLSVKTLSSQVKVISYTDGGRVKDIKIGDKIFTGVDIRWAVGLKSANFTIKFDKDNIIFTVVGSGHGVGLSQWGANEMAKRGSNYSEILKHYYKGTELKEIDKVFENKK</sequence>
<feature type="transmembrane region" description="Helical" evidence="1">
    <location>
        <begin position="6"/>
        <end position="26"/>
    </location>
</feature>
<evidence type="ECO:0000313" key="4">
    <source>
        <dbReference type="Proteomes" id="UP000019681"/>
    </source>
</evidence>
<keyword evidence="1" id="KW-0472">Membrane</keyword>
<feature type="domain" description="Sporulation stage II protein D amidase enhancer LytB N-terminal" evidence="2">
    <location>
        <begin position="62"/>
        <end position="170"/>
    </location>
</feature>
<dbReference type="Proteomes" id="UP000019681">
    <property type="component" value="Unassembled WGS sequence"/>
</dbReference>
<name>A0A017RYS1_9CLOT</name>
<dbReference type="NCBIfam" id="TIGR02669">
    <property type="entry name" value="SpoIID_LytB"/>
    <property type="match status" value="1"/>
</dbReference>
<proteinExistence type="predicted"/>
<dbReference type="STRING" id="1403537.Q428_00660"/>
<dbReference type="RefSeq" id="WP_035377228.1">
    <property type="nucleotide sequence ID" value="NZ_AZQP01000001.1"/>
</dbReference>
<dbReference type="InterPro" id="IPR014225">
    <property type="entry name" value="Spore_II_D_firmicutes"/>
</dbReference>
<dbReference type="AlphaFoldDB" id="A0A017RYS1"/>
<dbReference type="InterPro" id="IPR051922">
    <property type="entry name" value="Bact_Sporulation_Assoc"/>
</dbReference>
<evidence type="ECO:0000259" key="2">
    <source>
        <dbReference type="Pfam" id="PF08486"/>
    </source>
</evidence>
<dbReference type="NCBIfam" id="TIGR02870">
    <property type="entry name" value="spore_II_D"/>
    <property type="match status" value="1"/>
</dbReference>
<dbReference type="PANTHER" id="PTHR30032:SF4">
    <property type="entry name" value="AMIDASE ENHANCER"/>
    <property type="match status" value="1"/>
</dbReference>
<evidence type="ECO:0000313" key="3">
    <source>
        <dbReference type="EMBL" id="EYE89832.1"/>
    </source>
</evidence>
<dbReference type="PANTHER" id="PTHR30032">
    <property type="entry name" value="N-ACETYLMURAMOYL-L-ALANINE AMIDASE-RELATED"/>
    <property type="match status" value="1"/>
</dbReference>
<accession>A0A017RYS1</accession>
<dbReference type="OrthoDB" id="9794671at2"/>
<dbReference type="InterPro" id="IPR013486">
    <property type="entry name" value="SpoIID/LytB"/>
</dbReference>
<protein>
    <submittedName>
        <fullName evidence="3">Sporulation protein</fullName>
    </submittedName>
</protein>
<dbReference type="GO" id="GO:0030288">
    <property type="term" value="C:outer membrane-bounded periplasmic space"/>
    <property type="evidence" value="ECO:0007669"/>
    <property type="project" value="TreeGrafter"/>
</dbReference>
<dbReference type="Pfam" id="PF08486">
    <property type="entry name" value="SpoIID"/>
    <property type="match status" value="1"/>
</dbReference>
<dbReference type="EMBL" id="AZQP01000001">
    <property type="protein sequence ID" value="EYE89832.1"/>
    <property type="molecule type" value="Genomic_DNA"/>
</dbReference>
<reference evidence="3 4" key="1">
    <citation type="journal article" date="2014" name="Genome Announc.">
        <title>Draft Genome Sequence of Fervidicella metallireducens Strain AeBT, an Iron-Reducing Thermoanaerobe from the Great Artesian Basin.</title>
        <authorList>
            <person name="Patel B.K."/>
        </authorList>
    </citation>
    <scope>NUCLEOTIDE SEQUENCE [LARGE SCALE GENOMIC DNA]</scope>
    <source>
        <strain evidence="3 4">AeB</strain>
    </source>
</reference>
<keyword evidence="4" id="KW-1185">Reference proteome</keyword>
<dbReference type="InterPro" id="IPR013693">
    <property type="entry name" value="SpoIID/LytB_N"/>
</dbReference>
<gene>
    <name evidence="3" type="ORF">Q428_00660</name>
</gene>
<dbReference type="GO" id="GO:0030435">
    <property type="term" value="P:sporulation resulting in formation of a cellular spore"/>
    <property type="evidence" value="ECO:0007669"/>
    <property type="project" value="InterPro"/>
</dbReference>
<keyword evidence="1" id="KW-1133">Transmembrane helix</keyword>
<organism evidence="3 4">
    <name type="scientific">Fervidicella metallireducens AeB</name>
    <dbReference type="NCBI Taxonomy" id="1403537"/>
    <lineage>
        <taxon>Bacteria</taxon>
        <taxon>Bacillati</taxon>
        <taxon>Bacillota</taxon>
        <taxon>Clostridia</taxon>
        <taxon>Eubacteriales</taxon>
        <taxon>Clostridiaceae</taxon>
        <taxon>Fervidicella</taxon>
    </lineage>
</organism>
<keyword evidence="1" id="KW-0812">Transmembrane</keyword>
<comment type="caution">
    <text evidence="3">The sequence shown here is derived from an EMBL/GenBank/DDBJ whole genome shotgun (WGS) entry which is preliminary data.</text>
</comment>